<gene>
    <name evidence="2" type="ORF">KCV87_28965</name>
</gene>
<reference evidence="2" key="1">
    <citation type="submission" date="2021-04" db="EMBL/GenBank/DDBJ databases">
        <title>Genomic sequence of Actinosynnema pretiosum subsp. pretiosum ATCC 31280 (C-14919).</title>
        <authorList>
            <person name="Bai L."/>
            <person name="Wang X."/>
            <person name="Xiao Y."/>
        </authorList>
    </citation>
    <scope>NUCLEOTIDE SEQUENCE</scope>
    <source>
        <strain evidence="2">ATCC 31280</strain>
    </source>
</reference>
<dbReference type="EMBL" id="CP073249">
    <property type="protein sequence ID" value="QUF03402.1"/>
    <property type="molecule type" value="Genomic_DNA"/>
</dbReference>
<evidence type="ECO:0000256" key="1">
    <source>
        <dbReference type="SAM" id="MobiDB-lite"/>
    </source>
</evidence>
<organism evidence="2 3">
    <name type="scientific">Actinosynnema pretiosum subsp. pretiosum</name>
    <dbReference type="NCBI Taxonomy" id="103721"/>
    <lineage>
        <taxon>Bacteria</taxon>
        <taxon>Bacillati</taxon>
        <taxon>Actinomycetota</taxon>
        <taxon>Actinomycetes</taxon>
        <taxon>Pseudonocardiales</taxon>
        <taxon>Pseudonocardiaceae</taxon>
        <taxon>Actinosynnema</taxon>
    </lineage>
</organism>
<feature type="region of interest" description="Disordered" evidence="1">
    <location>
        <begin position="120"/>
        <end position="139"/>
    </location>
</feature>
<evidence type="ECO:0008006" key="4">
    <source>
        <dbReference type="Google" id="ProtNLM"/>
    </source>
</evidence>
<evidence type="ECO:0000313" key="2">
    <source>
        <dbReference type="EMBL" id="QUF03402.1"/>
    </source>
</evidence>
<dbReference type="InterPro" id="IPR032724">
    <property type="entry name" value="SCP1.201-like"/>
</dbReference>
<dbReference type="Proteomes" id="UP000677152">
    <property type="component" value="Chromosome"/>
</dbReference>
<evidence type="ECO:0000313" key="3">
    <source>
        <dbReference type="Proteomes" id="UP000677152"/>
    </source>
</evidence>
<dbReference type="AlphaFoldDB" id="A0AA45L4Z6"/>
<dbReference type="Pfam" id="PF14428">
    <property type="entry name" value="DddA-like"/>
    <property type="match status" value="1"/>
</dbReference>
<accession>A0AA45L4Z6</accession>
<name>A0AA45L4Z6_9PSEU</name>
<sequence>MGSIGDVAERVAVVVGEVERCAAELVRARELAEEAFSLLAIALEGALGLEWESALALSAIADVVDGIADELLPALAGVVARLEAVRARLIGEGGGPGAVPEGGDGPPAVPAEEVERLRGELPPPVVPGTGQKTHGRWIGPDGRVRAIVSGRDEDAALVHAQLAGKGMPTRPTRTSDVEQKLAARMVAHGIRHVTVVINHRPCRNRGDSCDTLVPIILPEGSTLTVHGQSTDGTRTRVRYTGGARPWWS</sequence>
<proteinExistence type="predicted"/>
<protein>
    <recommendedName>
        <fullName evidence="4">Nucleic acid/nucleotide deaminase of polymorphic system toxin</fullName>
    </recommendedName>
</protein>